<dbReference type="InterPro" id="IPR007863">
    <property type="entry name" value="Peptidase_M16_C"/>
</dbReference>
<evidence type="ECO:0000313" key="6">
    <source>
        <dbReference type="Proteomes" id="UP000741360"/>
    </source>
</evidence>
<keyword evidence="1" id="KW-0175">Coiled coil</keyword>
<evidence type="ECO:0000256" key="1">
    <source>
        <dbReference type="SAM" id="Coils"/>
    </source>
</evidence>
<feature type="signal peptide" evidence="2">
    <location>
        <begin position="1"/>
        <end position="21"/>
    </location>
</feature>
<feature type="chain" id="PRO_5037319885" evidence="2">
    <location>
        <begin position="22"/>
        <end position="451"/>
    </location>
</feature>
<dbReference type="SUPFAM" id="SSF63411">
    <property type="entry name" value="LuxS/MPP-like metallohydrolase"/>
    <property type="match status" value="2"/>
</dbReference>
<feature type="domain" description="Peptidase M16 N-terminal" evidence="3">
    <location>
        <begin position="44"/>
        <end position="182"/>
    </location>
</feature>
<accession>A0A932GRJ6</accession>
<evidence type="ECO:0000313" key="5">
    <source>
        <dbReference type="EMBL" id="MBI3015754.1"/>
    </source>
</evidence>
<name>A0A932GRJ6_UNCTE</name>
<dbReference type="Pfam" id="PF05193">
    <property type="entry name" value="Peptidase_M16_C"/>
    <property type="match status" value="1"/>
</dbReference>
<dbReference type="AlphaFoldDB" id="A0A932GRJ6"/>
<dbReference type="InterPro" id="IPR011249">
    <property type="entry name" value="Metalloenz_LuxS/M16"/>
</dbReference>
<dbReference type="Gene3D" id="3.30.830.10">
    <property type="entry name" value="Metalloenzyme, LuxS/M16 peptidase-like"/>
    <property type="match status" value="2"/>
</dbReference>
<dbReference type="Proteomes" id="UP000741360">
    <property type="component" value="Unassembled WGS sequence"/>
</dbReference>
<dbReference type="InterPro" id="IPR011765">
    <property type="entry name" value="Pept_M16_N"/>
</dbReference>
<dbReference type="InterPro" id="IPR050361">
    <property type="entry name" value="MPP/UQCRC_Complex"/>
</dbReference>
<evidence type="ECO:0000259" key="4">
    <source>
        <dbReference type="Pfam" id="PF05193"/>
    </source>
</evidence>
<reference evidence="5" key="1">
    <citation type="submission" date="2020-07" db="EMBL/GenBank/DDBJ databases">
        <title>Huge and variable diversity of episymbiotic CPR bacteria and DPANN archaea in groundwater ecosystems.</title>
        <authorList>
            <person name="He C.Y."/>
            <person name="Keren R."/>
            <person name="Whittaker M."/>
            <person name="Farag I.F."/>
            <person name="Doudna J."/>
            <person name="Cate J.H.D."/>
            <person name="Banfield J.F."/>
        </authorList>
    </citation>
    <scope>NUCLEOTIDE SEQUENCE</scope>
    <source>
        <strain evidence="5">NC_groundwater_717_Ag_S-0.2um_59_8</strain>
    </source>
</reference>
<dbReference type="EMBL" id="JACPSX010000230">
    <property type="protein sequence ID" value="MBI3015754.1"/>
    <property type="molecule type" value="Genomic_DNA"/>
</dbReference>
<feature type="domain" description="Peptidase M16 C-terminal" evidence="4">
    <location>
        <begin position="191"/>
        <end position="367"/>
    </location>
</feature>
<protein>
    <submittedName>
        <fullName evidence="5">Insulinase family protein</fullName>
    </submittedName>
</protein>
<keyword evidence="2" id="KW-0732">Signal</keyword>
<comment type="caution">
    <text evidence="5">The sequence shown here is derived from an EMBL/GenBank/DDBJ whole genome shotgun (WGS) entry which is preliminary data.</text>
</comment>
<dbReference type="Pfam" id="PF00675">
    <property type="entry name" value="Peptidase_M16"/>
    <property type="match status" value="1"/>
</dbReference>
<gene>
    <name evidence="5" type="ORF">HYY65_12015</name>
</gene>
<dbReference type="PANTHER" id="PTHR11851:SF224">
    <property type="entry name" value="PROCESSING PROTEASE"/>
    <property type="match status" value="1"/>
</dbReference>
<dbReference type="PANTHER" id="PTHR11851">
    <property type="entry name" value="METALLOPROTEASE"/>
    <property type="match status" value="1"/>
</dbReference>
<dbReference type="GO" id="GO:0046872">
    <property type="term" value="F:metal ion binding"/>
    <property type="evidence" value="ECO:0007669"/>
    <property type="project" value="InterPro"/>
</dbReference>
<feature type="coiled-coil region" evidence="1">
    <location>
        <begin position="334"/>
        <end position="361"/>
    </location>
</feature>
<sequence length="451" mass="49931">MKCLRWSLISLLALAAFPTMSFSLGTIDRTVLSNGVVLLTYPRPTLPIVYVSMRLRAGSVFDPAGKTGLSHMVARLLTRGTLQRSAREISEAIDFVGGELGAASDEDYALVTLKVLKKDVALGMDLFSDILLQPAFLPEEIERQRSETLSEIIHDKDDPGKVADKVFSQIVYGGHPYGLPTEGLETTIPGITREDIVRFHETYYRPNAAIVAIVGDVSVEETRALAEKYLGTWVRKDVPPIAAAQLPVPSSPVVKVIDKDLTQANIILGHPGIRRGNPDYYAVFIMNYILGGGGFSSRLLTNIRDERGLAYSVGSAFDTKYATGAFHVSLQTKNSTANEAIRESLREMRKIRQELVRAEELQEAKDYLTGSFPLRLDSNAKIADYLTYVEFHELGLNYFEEFPRRLAAVTREDVLKAARSYLHPETFVLVVVGKEAEAKIHLDEGAPVESR</sequence>
<organism evidence="5 6">
    <name type="scientific">Tectimicrobiota bacterium</name>
    <dbReference type="NCBI Taxonomy" id="2528274"/>
    <lineage>
        <taxon>Bacteria</taxon>
        <taxon>Pseudomonadati</taxon>
        <taxon>Nitrospinota/Tectimicrobiota group</taxon>
        <taxon>Candidatus Tectimicrobiota</taxon>
    </lineage>
</organism>
<evidence type="ECO:0000256" key="2">
    <source>
        <dbReference type="SAM" id="SignalP"/>
    </source>
</evidence>
<evidence type="ECO:0000259" key="3">
    <source>
        <dbReference type="Pfam" id="PF00675"/>
    </source>
</evidence>
<proteinExistence type="predicted"/>